<dbReference type="GO" id="GO:0016747">
    <property type="term" value="F:acyltransferase activity, transferring groups other than amino-acyl groups"/>
    <property type="evidence" value="ECO:0007669"/>
    <property type="project" value="InterPro"/>
</dbReference>
<dbReference type="InterPro" id="IPR050832">
    <property type="entry name" value="Bact_Acetyltransf"/>
</dbReference>
<dbReference type="InterPro" id="IPR016181">
    <property type="entry name" value="Acyl_CoA_acyltransferase"/>
</dbReference>
<dbReference type="PANTHER" id="PTHR43877">
    <property type="entry name" value="AMINOALKYLPHOSPHONATE N-ACETYLTRANSFERASE-RELATED-RELATED"/>
    <property type="match status" value="1"/>
</dbReference>
<gene>
    <name evidence="4" type="ORF">PEDI_43960</name>
</gene>
<organism evidence="4 5">
    <name type="scientific">Persicobacter diffluens</name>
    <dbReference type="NCBI Taxonomy" id="981"/>
    <lineage>
        <taxon>Bacteria</taxon>
        <taxon>Pseudomonadati</taxon>
        <taxon>Bacteroidota</taxon>
        <taxon>Cytophagia</taxon>
        <taxon>Cytophagales</taxon>
        <taxon>Persicobacteraceae</taxon>
        <taxon>Persicobacter</taxon>
    </lineage>
</organism>
<dbReference type="SUPFAM" id="SSF55729">
    <property type="entry name" value="Acyl-CoA N-acyltransferases (Nat)"/>
    <property type="match status" value="1"/>
</dbReference>
<dbReference type="AlphaFoldDB" id="A0AAN4W2T0"/>
<name>A0AAN4W2T0_9BACT</name>
<evidence type="ECO:0000313" key="5">
    <source>
        <dbReference type="Proteomes" id="UP001310022"/>
    </source>
</evidence>
<dbReference type="Gene3D" id="3.40.630.30">
    <property type="match status" value="1"/>
</dbReference>
<evidence type="ECO:0000259" key="3">
    <source>
        <dbReference type="PROSITE" id="PS51186"/>
    </source>
</evidence>
<reference evidence="4 5" key="1">
    <citation type="submission" date="2021-12" db="EMBL/GenBank/DDBJ databases">
        <title>Genome sequencing of bacteria with rrn-lacking chromosome and rrn-plasmid.</title>
        <authorList>
            <person name="Anda M."/>
            <person name="Iwasaki W."/>
        </authorList>
    </citation>
    <scope>NUCLEOTIDE SEQUENCE [LARGE SCALE GENOMIC DNA]</scope>
    <source>
        <strain evidence="4 5">NBRC 15940</strain>
    </source>
</reference>
<evidence type="ECO:0000313" key="4">
    <source>
        <dbReference type="EMBL" id="GJM63844.1"/>
    </source>
</evidence>
<proteinExistence type="predicted"/>
<evidence type="ECO:0000256" key="1">
    <source>
        <dbReference type="ARBA" id="ARBA00022679"/>
    </source>
</evidence>
<dbReference type="CDD" id="cd04301">
    <property type="entry name" value="NAT_SF"/>
    <property type="match status" value="1"/>
</dbReference>
<dbReference type="PANTHER" id="PTHR43877:SF2">
    <property type="entry name" value="AMINOALKYLPHOSPHONATE N-ACETYLTRANSFERASE-RELATED"/>
    <property type="match status" value="1"/>
</dbReference>
<sequence length="175" mass="20186">MGVRKAVQADLYHINSSVLEIKGEMLKLNIQQWPLDQDYPSVDMIRADLERGDYYVLEIEGQYAGSVVLNTTTTPPYEKIHWQSEEFLAVHRLVSLPAFRVHKPGLLLMQFAEQLAVERGLNSIRLDTYSNNARANAFYRKLGYEFRGEINLPWMPEVYNCYEKSLDPTDGKGKK</sequence>
<comment type="caution">
    <text evidence="4">The sequence shown here is derived from an EMBL/GenBank/DDBJ whole genome shotgun (WGS) entry which is preliminary data.</text>
</comment>
<dbReference type="Proteomes" id="UP001310022">
    <property type="component" value="Unassembled WGS sequence"/>
</dbReference>
<dbReference type="EMBL" id="BQKE01000003">
    <property type="protein sequence ID" value="GJM63844.1"/>
    <property type="molecule type" value="Genomic_DNA"/>
</dbReference>
<keyword evidence="1" id="KW-0808">Transferase</keyword>
<keyword evidence="5" id="KW-1185">Reference proteome</keyword>
<feature type="domain" description="N-acetyltransferase" evidence="3">
    <location>
        <begin position="1"/>
        <end position="167"/>
    </location>
</feature>
<evidence type="ECO:0000256" key="2">
    <source>
        <dbReference type="ARBA" id="ARBA00023315"/>
    </source>
</evidence>
<dbReference type="Pfam" id="PF00583">
    <property type="entry name" value="Acetyltransf_1"/>
    <property type="match status" value="1"/>
</dbReference>
<dbReference type="InterPro" id="IPR000182">
    <property type="entry name" value="GNAT_dom"/>
</dbReference>
<dbReference type="PROSITE" id="PS51186">
    <property type="entry name" value="GNAT"/>
    <property type="match status" value="1"/>
</dbReference>
<accession>A0AAN4W2T0</accession>
<keyword evidence="2" id="KW-0012">Acyltransferase</keyword>
<protein>
    <submittedName>
        <fullName evidence="4">N-acetyltransferase</fullName>
    </submittedName>
</protein>